<evidence type="ECO:0000256" key="11">
    <source>
        <dbReference type="ARBA" id="ARBA00048988"/>
    </source>
</evidence>
<evidence type="ECO:0000313" key="16">
    <source>
        <dbReference type="Proteomes" id="UP000777002"/>
    </source>
</evidence>
<dbReference type="Gene3D" id="1.10.486.10">
    <property type="entry name" value="PCRA, domain 4"/>
    <property type="match status" value="1"/>
</dbReference>
<dbReference type="PROSITE" id="PS51198">
    <property type="entry name" value="UVRD_HELICASE_ATP_BIND"/>
    <property type="match status" value="1"/>
</dbReference>
<comment type="catalytic activity">
    <reaction evidence="8">
        <text>Couples ATP hydrolysis with the unwinding of duplex DNA by translocating in the 3'-5' direction.</text>
        <dbReference type="EC" id="5.6.2.4"/>
    </reaction>
</comment>
<evidence type="ECO:0000256" key="10">
    <source>
        <dbReference type="ARBA" id="ARBA00034923"/>
    </source>
</evidence>
<dbReference type="PANTHER" id="PTHR11070:SF2">
    <property type="entry name" value="ATP-DEPENDENT DNA HELICASE SRS2"/>
    <property type="match status" value="1"/>
</dbReference>
<evidence type="ECO:0000256" key="8">
    <source>
        <dbReference type="ARBA" id="ARBA00034617"/>
    </source>
</evidence>
<evidence type="ECO:0000256" key="2">
    <source>
        <dbReference type="ARBA" id="ARBA00022741"/>
    </source>
</evidence>
<keyword evidence="6" id="KW-0238">DNA-binding</keyword>
<evidence type="ECO:0000313" key="15">
    <source>
        <dbReference type="EMBL" id="MBM6929420.1"/>
    </source>
</evidence>
<feature type="binding site" evidence="12">
    <location>
        <begin position="28"/>
        <end position="35"/>
    </location>
    <ligand>
        <name>ATP</name>
        <dbReference type="ChEBI" id="CHEBI:30616"/>
    </ligand>
</feature>
<gene>
    <name evidence="15" type="ORF">H5985_09120</name>
</gene>
<dbReference type="Gene3D" id="3.40.50.300">
    <property type="entry name" value="P-loop containing nucleotide triphosphate hydrolases"/>
    <property type="match status" value="2"/>
</dbReference>
<keyword evidence="3 12" id="KW-0378">Hydrolase</keyword>
<keyword evidence="2 12" id="KW-0547">Nucleotide-binding</keyword>
<keyword evidence="4 12" id="KW-0347">Helicase</keyword>
<dbReference type="EC" id="5.6.2.4" evidence="9"/>
<evidence type="ECO:0000256" key="4">
    <source>
        <dbReference type="ARBA" id="ARBA00022806"/>
    </source>
</evidence>
<comment type="similarity">
    <text evidence="1">Belongs to the helicase family. UvrD subfamily.</text>
</comment>
<dbReference type="PANTHER" id="PTHR11070">
    <property type="entry name" value="UVRD / RECB / PCRA DNA HELICASE FAMILY MEMBER"/>
    <property type="match status" value="1"/>
</dbReference>
<dbReference type="SUPFAM" id="SSF52540">
    <property type="entry name" value="P-loop containing nucleoside triphosphate hydrolases"/>
    <property type="match status" value="1"/>
</dbReference>
<organism evidence="15 16">
    <name type="scientific">Parasutterella secunda</name>
    <dbReference type="NCBI Taxonomy" id="626947"/>
    <lineage>
        <taxon>Bacteria</taxon>
        <taxon>Pseudomonadati</taxon>
        <taxon>Pseudomonadota</taxon>
        <taxon>Betaproteobacteria</taxon>
        <taxon>Burkholderiales</taxon>
        <taxon>Sutterellaceae</taxon>
        <taxon>Parasutterella</taxon>
    </lineage>
</organism>
<evidence type="ECO:0000259" key="14">
    <source>
        <dbReference type="PROSITE" id="PS51217"/>
    </source>
</evidence>
<reference evidence="15 16" key="1">
    <citation type="journal article" date="2021" name="Sci. Rep.">
        <title>The distribution of antibiotic resistance genes in chicken gut microbiota commensals.</title>
        <authorList>
            <person name="Juricova H."/>
            <person name="Matiasovicova J."/>
            <person name="Kubasova T."/>
            <person name="Cejkova D."/>
            <person name="Rychlik I."/>
        </authorList>
    </citation>
    <scope>NUCLEOTIDE SEQUENCE [LARGE SCALE GENOMIC DNA]</scope>
    <source>
        <strain evidence="15 16">An562</strain>
    </source>
</reference>
<dbReference type="InterPro" id="IPR000212">
    <property type="entry name" value="DNA_helicase_UvrD/REP"/>
</dbReference>
<dbReference type="InterPro" id="IPR014017">
    <property type="entry name" value="DNA_helicase_UvrD-like_C"/>
</dbReference>
<evidence type="ECO:0000256" key="3">
    <source>
        <dbReference type="ARBA" id="ARBA00022801"/>
    </source>
</evidence>
<feature type="domain" description="UvrD-like helicase C-terminal" evidence="14">
    <location>
        <begin position="295"/>
        <end position="560"/>
    </location>
</feature>
<dbReference type="Proteomes" id="UP000777002">
    <property type="component" value="Unassembled WGS sequence"/>
</dbReference>
<dbReference type="Pfam" id="PF00580">
    <property type="entry name" value="UvrD-helicase"/>
    <property type="match status" value="1"/>
</dbReference>
<dbReference type="CDD" id="cd18807">
    <property type="entry name" value="SF1_C_UvrD"/>
    <property type="match status" value="1"/>
</dbReference>
<evidence type="ECO:0000256" key="9">
    <source>
        <dbReference type="ARBA" id="ARBA00034808"/>
    </source>
</evidence>
<comment type="catalytic activity">
    <reaction evidence="11">
        <text>ATP + H2O = ADP + phosphate + H(+)</text>
        <dbReference type="Rhea" id="RHEA:13065"/>
        <dbReference type="ChEBI" id="CHEBI:15377"/>
        <dbReference type="ChEBI" id="CHEBI:15378"/>
        <dbReference type="ChEBI" id="CHEBI:30616"/>
        <dbReference type="ChEBI" id="CHEBI:43474"/>
        <dbReference type="ChEBI" id="CHEBI:456216"/>
        <dbReference type="EC" id="5.6.2.4"/>
    </reaction>
</comment>
<keyword evidence="16" id="KW-1185">Reference proteome</keyword>
<dbReference type="InterPro" id="IPR013986">
    <property type="entry name" value="DExx_box_DNA_helicase_dom_sf"/>
</dbReference>
<sequence>MQQPWLNGLNPEQKLAATTSEGHIRVLAGPGTGKTRALTARYCYLTETLGVPARNILCVTFTNKAANEMKQRIRAWLGDLDLGYIGTIHSFCVQFLKEEIHALHFPKNFIILDTEDERALLLKIFEDLGLTLREATIKQKMDEVLEARKISADGYIDEIFTLDNALLEKRIAETDEVNEAIFLRYLYEQKKNFACDFNDLINFTAYILRKFPEVLHKWQERMQYVMVDEFQDVSARQYFIAQMLAGKHKNLFIVGDPDQTIYTWRNAHVKLFLDFDKTYPDAQTIVLHTNYRSSPEILKASEALIEKNVLRYPKTLTAIKPNGPRPLYFHAQSEKEEADWIAEEIKKLLTSGIAPDQIAVLYRSHFLSRSLEESFSRNALNYKIYSGTEFYSRAEIKDCVAYLRMLTAADDVAFLRTINSPSRKIGKKKLQYLKEVAAQERISLFEALKRTVSQDIFKGTGARKYVYAIETVSHEKHSHPLGTVLQKILDLSGYENHLRLQSDQERLDNVAELKRAVQQAGEDPDTTLEDFLAKVALLTNMDGKDKREAVKLMTIHSSKGMEFPFVFICGLNEGVFPSRKISTPEEMDEERRIAYVAMTRAINRLYLSDSEGVANDNVFKLPSRFIFDIGRENLNYVRELPQSFEGRVKRLSAIQTATAFQVGELVSHPVFGIGRILEVNTKSLSYKIKFEKLETERDIQFRAPLTHG</sequence>
<dbReference type="Gene3D" id="1.10.10.160">
    <property type="match status" value="1"/>
</dbReference>
<dbReference type="CDD" id="cd17932">
    <property type="entry name" value="DEXQc_UvrD"/>
    <property type="match status" value="1"/>
</dbReference>
<dbReference type="InterPro" id="IPR014016">
    <property type="entry name" value="UvrD-like_ATP-bd"/>
</dbReference>
<evidence type="ECO:0000256" key="12">
    <source>
        <dbReference type="PROSITE-ProRule" id="PRU00560"/>
    </source>
</evidence>
<evidence type="ECO:0000256" key="5">
    <source>
        <dbReference type="ARBA" id="ARBA00022840"/>
    </source>
</evidence>
<evidence type="ECO:0000259" key="13">
    <source>
        <dbReference type="PROSITE" id="PS51198"/>
    </source>
</evidence>
<evidence type="ECO:0000256" key="7">
    <source>
        <dbReference type="ARBA" id="ARBA00023235"/>
    </source>
</evidence>
<dbReference type="Pfam" id="PF13361">
    <property type="entry name" value="UvrD_C"/>
    <property type="match status" value="1"/>
</dbReference>
<dbReference type="InterPro" id="IPR027417">
    <property type="entry name" value="P-loop_NTPase"/>
</dbReference>
<dbReference type="EMBL" id="JACJKX010000029">
    <property type="protein sequence ID" value="MBM6929420.1"/>
    <property type="molecule type" value="Genomic_DNA"/>
</dbReference>
<protein>
    <recommendedName>
        <fullName evidence="9">DNA 3'-5' helicase</fullName>
        <ecNumber evidence="9">5.6.2.4</ecNumber>
    </recommendedName>
    <alternativeName>
        <fullName evidence="10">DNA 3'-5' helicase II</fullName>
    </alternativeName>
</protein>
<keyword evidence="5 12" id="KW-0067">ATP-binding</keyword>
<evidence type="ECO:0000256" key="6">
    <source>
        <dbReference type="ARBA" id="ARBA00023125"/>
    </source>
</evidence>
<feature type="domain" description="UvrD-like helicase ATP-binding" evidence="13">
    <location>
        <begin position="7"/>
        <end position="294"/>
    </location>
</feature>
<keyword evidence="7" id="KW-0413">Isomerase</keyword>
<comment type="caution">
    <text evidence="15">The sequence shown here is derived from an EMBL/GenBank/DDBJ whole genome shotgun (WGS) entry which is preliminary data.</text>
</comment>
<dbReference type="RefSeq" id="WP_205051001.1">
    <property type="nucleotide sequence ID" value="NZ_JACJKX010000029.1"/>
</dbReference>
<accession>A0ABS2GU92</accession>
<name>A0ABS2GU92_9BURK</name>
<dbReference type="PROSITE" id="PS51217">
    <property type="entry name" value="UVRD_HELICASE_CTER"/>
    <property type="match status" value="1"/>
</dbReference>
<evidence type="ECO:0000256" key="1">
    <source>
        <dbReference type="ARBA" id="ARBA00009922"/>
    </source>
</evidence>
<proteinExistence type="inferred from homology"/>